<gene>
    <name evidence="2" type="ORF">ACFSX4_08385</name>
</gene>
<evidence type="ECO:0000313" key="3">
    <source>
        <dbReference type="Proteomes" id="UP001597519"/>
    </source>
</evidence>
<dbReference type="EMBL" id="JBHUOQ010000003">
    <property type="protein sequence ID" value="MFD2830475.1"/>
    <property type="molecule type" value="Genomic_DNA"/>
</dbReference>
<dbReference type="PROSITE" id="PS51257">
    <property type="entry name" value="PROKAR_LIPOPROTEIN"/>
    <property type="match status" value="1"/>
</dbReference>
<organism evidence="2 3">
    <name type="scientific">Corticicoccus populi</name>
    <dbReference type="NCBI Taxonomy" id="1812821"/>
    <lineage>
        <taxon>Bacteria</taxon>
        <taxon>Bacillati</taxon>
        <taxon>Bacillota</taxon>
        <taxon>Bacilli</taxon>
        <taxon>Bacillales</taxon>
        <taxon>Staphylococcaceae</taxon>
        <taxon>Corticicoccus</taxon>
    </lineage>
</organism>
<name>A0ABW5WVQ4_9STAP</name>
<comment type="caution">
    <text evidence="2">The sequence shown here is derived from an EMBL/GenBank/DDBJ whole genome shotgun (WGS) entry which is preliminary data.</text>
</comment>
<feature type="chain" id="PRO_5046676633" description="Lipoprotein" evidence="1">
    <location>
        <begin position="19"/>
        <end position="134"/>
    </location>
</feature>
<proteinExistence type="predicted"/>
<keyword evidence="3" id="KW-1185">Reference proteome</keyword>
<sequence length="134" mass="15726">MKYSMLFLTLLSALFLSACSTPDYKTHVGILNENNEIHFQEDTELTDADTFTEIKEIFLKEENEIEGSHDFPFTIHFDRPNEYYSELIVYFSVEDHRIIYHLSSSSIEPVYQLSESDSEYILDALNFDAARYEE</sequence>
<evidence type="ECO:0008006" key="4">
    <source>
        <dbReference type="Google" id="ProtNLM"/>
    </source>
</evidence>
<accession>A0ABW5WVQ4</accession>
<dbReference type="RefSeq" id="WP_377773544.1">
    <property type="nucleotide sequence ID" value="NZ_JBHUOQ010000003.1"/>
</dbReference>
<keyword evidence="1" id="KW-0732">Signal</keyword>
<feature type="signal peptide" evidence="1">
    <location>
        <begin position="1"/>
        <end position="18"/>
    </location>
</feature>
<reference evidence="3" key="1">
    <citation type="journal article" date="2019" name="Int. J. Syst. Evol. Microbiol.">
        <title>The Global Catalogue of Microorganisms (GCM) 10K type strain sequencing project: providing services to taxonomists for standard genome sequencing and annotation.</title>
        <authorList>
            <consortium name="The Broad Institute Genomics Platform"/>
            <consortium name="The Broad Institute Genome Sequencing Center for Infectious Disease"/>
            <person name="Wu L."/>
            <person name="Ma J."/>
        </authorList>
    </citation>
    <scope>NUCLEOTIDE SEQUENCE [LARGE SCALE GENOMIC DNA]</scope>
    <source>
        <strain evidence="3">KCTC 33575</strain>
    </source>
</reference>
<evidence type="ECO:0000313" key="2">
    <source>
        <dbReference type="EMBL" id="MFD2830475.1"/>
    </source>
</evidence>
<evidence type="ECO:0000256" key="1">
    <source>
        <dbReference type="SAM" id="SignalP"/>
    </source>
</evidence>
<dbReference type="Proteomes" id="UP001597519">
    <property type="component" value="Unassembled WGS sequence"/>
</dbReference>
<protein>
    <recommendedName>
        <fullName evidence="4">Lipoprotein</fullName>
    </recommendedName>
</protein>